<dbReference type="InParanoid" id="A0A163IRF5"/>
<organism evidence="1">
    <name type="scientific">Absidia glauca</name>
    <name type="common">Pin mould</name>
    <dbReference type="NCBI Taxonomy" id="4829"/>
    <lineage>
        <taxon>Eukaryota</taxon>
        <taxon>Fungi</taxon>
        <taxon>Fungi incertae sedis</taxon>
        <taxon>Mucoromycota</taxon>
        <taxon>Mucoromycotina</taxon>
        <taxon>Mucoromycetes</taxon>
        <taxon>Mucorales</taxon>
        <taxon>Cunninghamellaceae</taxon>
        <taxon>Absidia</taxon>
    </lineage>
</organism>
<dbReference type="EMBL" id="LT550056">
    <property type="protein sequence ID" value="SAL94935.1"/>
    <property type="molecule type" value="Genomic_DNA"/>
</dbReference>
<reference evidence="1" key="1">
    <citation type="submission" date="2016-04" db="EMBL/GenBank/DDBJ databases">
        <authorList>
            <person name="Evans L.H."/>
            <person name="Alamgir A."/>
            <person name="Owens N."/>
            <person name="Weber N.D."/>
            <person name="Virtaneva K."/>
            <person name="Barbian K."/>
            <person name="Babar A."/>
            <person name="Rosenke K."/>
        </authorList>
    </citation>
    <scope>NUCLEOTIDE SEQUENCE [LARGE SCALE GENOMIC DNA]</scope>
    <source>
        <strain evidence="1">CBS 101.48</strain>
    </source>
</reference>
<gene>
    <name evidence="1" type="primary">ABSGL_00229.1 scaffold 367</name>
</gene>
<protein>
    <submittedName>
        <fullName evidence="1">Uncharacterized protein</fullName>
    </submittedName>
</protein>
<name>A0A163IRF5_ABSGL</name>
<dbReference type="Proteomes" id="UP000078561">
    <property type="component" value="Unassembled WGS sequence"/>
</dbReference>
<evidence type="ECO:0000313" key="2">
    <source>
        <dbReference type="Proteomes" id="UP000078561"/>
    </source>
</evidence>
<keyword evidence="2" id="KW-1185">Reference proteome</keyword>
<dbReference type="AlphaFoldDB" id="A0A163IRF5"/>
<sequence>MATELILERRVHLKKNFKGFPMFLHLKNFKTAFTSDIRQWSSRRHRHRHRYRRRHRRSESKVERKLDDVKRSCYSRWQRGEQDAEKRSLTVCSLSFVFRRGRRCS</sequence>
<proteinExistence type="predicted"/>
<accession>A0A163IRF5</accession>
<evidence type="ECO:0000313" key="1">
    <source>
        <dbReference type="EMBL" id="SAL94935.1"/>
    </source>
</evidence>